<evidence type="ECO:0000256" key="6">
    <source>
        <dbReference type="SAM" id="MobiDB-lite"/>
    </source>
</evidence>
<dbReference type="InterPro" id="IPR036300">
    <property type="entry name" value="MIR_dom_sf"/>
</dbReference>
<dbReference type="InterPro" id="IPR003126">
    <property type="entry name" value="Znf_UBR"/>
</dbReference>
<comment type="caution">
    <text evidence="9">The sequence shown here is derived from an EMBL/GenBank/DDBJ whole genome shotgun (WGS) entry which is preliminary data.</text>
</comment>
<feature type="domain" description="UBR-type" evidence="8">
    <location>
        <begin position="23"/>
        <end position="155"/>
    </location>
</feature>
<dbReference type="PROSITE" id="PS50919">
    <property type="entry name" value="MIR"/>
    <property type="match status" value="1"/>
</dbReference>
<organism evidence="9 10">
    <name type="scientific">Mortierella alpina</name>
    <name type="common">Oleaginous fungus</name>
    <name type="synonym">Mortierella renispora</name>
    <dbReference type="NCBI Taxonomy" id="64518"/>
    <lineage>
        <taxon>Eukaryota</taxon>
        <taxon>Fungi</taxon>
        <taxon>Fungi incertae sedis</taxon>
        <taxon>Mucoromycota</taxon>
        <taxon>Mortierellomycotina</taxon>
        <taxon>Mortierellomycetes</taxon>
        <taxon>Mortierellales</taxon>
        <taxon>Mortierellaceae</taxon>
        <taxon>Mortierella</taxon>
    </lineage>
</organism>
<dbReference type="Pfam" id="PF02207">
    <property type="entry name" value="zf-UBR"/>
    <property type="match status" value="2"/>
</dbReference>
<dbReference type="Gene3D" id="2.80.10.50">
    <property type="match status" value="1"/>
</dbReference>
<evidence type="ECO:0000256" key="4">
    <source>
        <dbReference type="ARBA" id="ARBA00022833"/>
    </source>
</evidence>
<keyword evidence="10" id="KW-1185">Reference proteome</keyword>
<feature type="domain" description="MIR" evidence="7">
    <location>
        <begin position="371"/>
        <end position="423"/>
    </location>
</feature>
<feature type="zinc finger region" description="UBR-type" evidence="5">
    <location>
        <begin position="23"/>
        <end position="155"/>
    </location>
</feature>
<name>A0A9P6JAW2_MORAP</name>
<dbReference type="SMART" id="SM00472">
    <property type="entry name" value="MIR"/>
    <property type="match status" value="1"/>
</dbReference>
<dbReference type="GO" id="GO:0008270">
    <property type="term" value="F:zinc ion binding"/>
    <property type="evidence" value="ECO:0007669"/>
    <property type="project" value="UniProtKB-KW"/>
</dbReference>
<gene>
    <name evidence="9" type="ORF">BGZ70_006692</name>
</gene>
<evidence type="ECO:0000256" key="2">
    <source>
        <dbReference type="ARBA" id="ARBA00022737"/>
    </source>
</evidence>
<keyword evidence="3" id="KW-0863">Zinc-finger</keyword>
<feature type="compositionally biased region" description="Polar residues" evidence="6">
    <location>
        <begin position="340"/>
        <end position="368"/>
    </location>
</feature>
<dbReference type="EMBL" id="JAAAHY010000384">
    <property type="protein sequence ID" value="KAF9964275.1"/>
    <property type="molecule type" value="Genomic_DNA"/>
</dbReference>
<dbReference type="OrthoDB" id="26387at2759"/>
<dbReference type="CDD" id="cd19670">
    <property type="entry name" value="UBR-box_UBR1_2_3"/>
    <property type="match status" value="1"/>
</dbReference>
<evidence type="ECO:0000259" key="8">
    <source>
        <dbReference type="PROSITE" id="PS51157"/>
    </source>
</evidence>
<keyword evidence="4" id="KW-0862">Zinc</keyword>
<keyword evidence="2" id="KW-0677">Repeat</keyword>
<accession>A0A9P6JAW2</accession>
<evidence type="ECO:0000313" key="10">
    <source>
        <dbReference type="Proteomes" id="UP000738359"/>
    </source>
</evidence>
<reference evidence="9" key="1">
    <citation type="journal article" date="2020" name="Fungal Divers.">
        <title>Resolving the Mortierellaceae phylogeny through synthesis of multi-gene phylogenetics and phylogenomics.</title>
        <authorList>
            <person name="Vandepol N."/>
            <person name="Liber J."/>
            <person name="Desiro A."/>
            <person name="Na H."/>
            <person name="Kennedy M."/>
            <person name="Barry K."/>
            <person name="Grigoriev I.V."/>
            <person name="Miller A.N."/>
            <person name="O'Donnell K."/>
            <person name="Stajich J.E."/>
            <person name="Bonito G."/>
        </authorList>
    </citation>
    <scope>NUCLEOTIDE SEQUENCE</scope>
    <source>
        <strain evidence="9">CK1249</strain>
    </source>
</reference>
<dbReference type="SUPFAM" id="SSF82109">
    <property type="entry name" value="MIR domain"/>
    <property type="match status" value="1"/>
</dbReference>
<dbReference type="PROSITE" id="PS51157">
    <property type="entry name" value="ZF_UBR"/>
    <property type="match status" value="1"/>
</dbReference>
<feature type="compositionally biased region" description="Acidic residues" evidence="6">
    <location>
        <begin position="321"/>
        <end position="330"/>
    </location>
</feature>
<dbReference type="AlphaFoldDB" id="A0A9P6JAW2"/>
<dbReference type="Proteomes" id="UP000738359">
    <property type="component" value="Unassembled WGS sequence"/>
</dbReference>
<evidence type="ECO:0000313" key="9">
    <source>
        <dbReference type="EMBL" id="KAF9964275.1"/>
    </source>
</evidence>
<feature type="region of interest" description="Disordered" evidence="6">
    <location>
        <begin position="314"/>
        <end position="368"/>
    </location>
</feature>
<sequence>MFKTVFDCNYHLPQEYRPVPSLLICNYLFQQGETMYRCLTCHFDGNEAEAFAADEQRQDYGPQVEPLEDEAHNQTPGPCLEADVWICDRCFDPEQHIGHVLEEAVNHQNRGAYCHCGDVAILRNPHARPPAALSSVPGAILAETEALYACKDDHNRQNMLCTTDIKEGMLYYSCKSCQTDVKRVFCEPCFIKEAHKDHEYEQLPATTGIVRSVMQLIVDGMSVQGERTSCTAVDIELERENGLHIVGNGSRRDANLIRAPPLCQYHTMIYKTTPSTTLYLHSHDYRSINHQDHSEVTGYRYHDINNDWVVTRPDEDAVSGSDEDDNDGSGDGEQGKDDSQSGQNDCDNATSKKAASRSLSSTSNQNAGARSPFLQWKDVFWLRHAATGKYFNSMASLKISQGFQEVSAFGAPHSNNDWIIEETTWLRQQILSDE</sequence>
<evidence type="ECO:0000256" key="5">
    <source>
        <dbReference type="PROSITE-ProRule" id="PRU00508"/>
    </source>
</evidence>
<evidence type="ECO:0000256" key="1">
    <source>
        <dbReference type="ARBA" id="ARBA00022723"/>
    </source>
</evidence>
<dbReference type="SMART" id="SM00396">
    <property type="entry name" value="ZnF_UBR1"/>
    <property type="match status" value="2"/>
</dbReference>
<evidence type="ECO:0000256" key="3">
    <source>
        <dbReference type="ARBA" id="ARBA00022771"/>
    </source>
</evidence>
<keyword evidence="1" id="KW-0479">Metal-binding</keyword>
<evidence type="ECO:0000259" key="7">
    <source>
        <dbReference type="PROSITE" id="PS50919"/>
    </source>
</evidence>
<proteinExistence type="predicted"/>
<protein>
    <submittedName>
        <fullName evidence="9">Uncharacterized protein</fullName>
    </submittedName>
</protein>
<dbReference type="Gene3D" id="2.10.110.30">
    <property type="match status" value="2"/>
</dbReference>
<dbReference type="InterPro" id="IPR016093">
    <property type="entry name" value="MIR_motif"/>
</dbReference>